<sequence>MSEKERSWRAVPPPVTGFGVLNMPPMEDRELASGAKLHVLNQGQLDVCRVCCLVPGGIAEAENAVLPRLLLSMFQEGTCAHPGVKLAETIEFDGASVQTGLYPHYMLVGINMLNSKADKVIPLLKEMLFTPELASIPFETCIDRLTQSVELMEKRVEYMASKALTRLSAGQDHPLARTMSASQIRGVELDSLYQWHKYACAHASGMHIYIGGNVTDGLVSLVEGVFDNYGVPGKSMPFNIVPFAPQVPQRLHVPVEGALQCAVRMTAPAIPRSNPDYIGLRLLVMALGGYFGSRLMMNIREDKGYTYGISASLNGQPEGSFVEIAASTDAVNVEPLIEETLKEIAAMSSGNFTVDEVERLKSFATSQLASMLDTPFDMMDYHVTLQAASIPQPDYFRCQYNQIRKLTPGLLTELARKYLNPDEFSVVIAG</sequence>
<accession>A0AC61S8V5</accession>
<protein>
    <submittedName>
        <fullName evidence="1">Insulinase family protein</fullName>
    </submittedName>
</protein>
<keyword evidence="2" id="KW-1185">Reference proteome</keyword>
<evidence type="ECO:0000313" key="2">
    <source>
        <dbReference type="Proteomes" id="UP000305401"/>
    </source>
</evidence>
<name>A0AC61S8V5_9BACT</name>
<dbReference type="Proteomes" id="UP000305401">
    <property type="component" value="Unassembled WGS sequence"/>
</dbReference>
<organism evidence="1 2">
    <name type="scientific">Muribaculum caecicola</name>
    <dbReference type="NCBI Taxonomy" id="3038144"/>
    <lineage>
        <taxon>Bacteria</taxon>
        <taxon>Pseudomonadati</taxon>
        <taxon>Bacteroidota</taxon>
        <taxon>Bacteroidia</taxon>
        <taxon>Bacteroidales</taxon>
        <taxon>Muribaculaceae</taxon>
        <taxon>Muribaculum</taxon>
    </lineage>
</organism>
<evidence type="ECO:0000313" key="1">
    <source>
        <dbReference type="EMBL" id="THG55200.1"/>
    </source>
</evidence>
<gene>
    <name evidence="1" type="ORF">E5990_00585</name>
</gene>
<comment type="caution">
    <text evidence="1">The sequence shown here is derived from an EMBL/GenBank/DDBJ whole genome shotgun (WGS) entry which is preliminary data.</text>
</comment>
<proteinExistence type="predicted"/>
<reference evidence="1" key="1">
    <citation type="submission" date="2019-04" db="EMBL/GenBank/DDBJ databases">
        <title>Microbes associate with the intestines of laboratory mice.</title>
        <authorList>
            <person name="Navarre W."/>
            <person name="Wong E."/>
            <person name="Huang K.C."/>
            <person name="Tropini C."/>
            <person name="Ng K."/>
            <person name="Yu B."/>
        </authorList>
    </citation>
    <scope>NUCLEOTIDE SEQUENCE</scope>
    <source>
        <strain evidence="1">NM86_A22</strain>
    </source>
</reference>
<dbReference type="EMBL" id="SSTG01000003">
    <property type="protein sequence ID" value="THG55200.1"/>
    <property type="molecule type" value="Genomic_DNA"/>
</dbReference>